<proteinExistence type="predicted"/>
<name>A0A7Z9C9N2_CAPOC</name>
<reference evidence="1 2" key="1">
    <citation type="submission" date="2018-11" db="EMBL/GenBank/DDBJ databases">
        <authorList>
            <consortium name="Pathogen Informatics"/>
        </authorList>
    </citation>
    <scope>NUCLEOTIDE SEQUENCE [LARGE SCALE GENOMIC DNA]</scope>
    <source>
        <strain evidence="1 2">NCTC11458</strain>
    </source>
</reference>
<sequence length="164" mass="19914">MLELNKIEESLDIPKAIEYIADNQNKNIINYLRVLFVITYFLKEEPYNEKEYLLYTDYLKKIFLESSKKYSDNAEFLFYTGFIISMGEWYFNLTFEQSVEMMTKASEIEPKNELYQWVYFFYLDKKNKKKEYAKHLLEKKTIQKELYSKGLLGRYIYGIIEYAS</sequence>
<organism evidence="1 2">
    <name type="scientific">Capnocytophaga ochracea</name>
    <dbReference type="NCBI Taxonomy" id="1018"/>
    <lineage>
        <taxon>Bacteria</taxon>
        <taxon>Pseudomonadati</taxon>
        <taxon>Bacteroidota</taxon>
        <taxon>Flavobacteriia</taxon>
        <taxon>Flavobacteriales</taxon>
        <taxon>Flavobacteriaceae</taxon>
        <taxon>Capnocytophaga</taxon>
    </lineage>
</organism>
<dbReference type="AlphaFoldDB" id="A0A7Z9C9N2"/>
<dbReference type="EMBL" id="UYIQ01000001">
    <property type="protein sequence ID" value="VDG81033.1"/>
    <property type="molecule type" value="Genomic_DNA"/>
</dbReference>
<protein>
    <submittedName>
        <fullName evidence="1">Uncharacterized protein</fullName>
    </submittedName>
</protein>
<accession>A0A7Z9C9N2</accession>
<dbReference type="Proteomes" id="UP000276733">
    <property type="component" value="Unassembled WGS sequence"/>
</dbReference>
<comment type="caution">
    <text evidence="1">The sequence shown here is derived from an EMBL/GenBank/DDBJ whole genome shotgun (WGS) entry which is preliminary data.</text>
</comment>
<dbReference type="RefSeq" id="WP_181830912.1">
    <property type="nucleotide sequence ID" value="NZ_UYIQ01000001.1"/>
</dbReference>
<evidence type="ECO:0000313" key="2">
    <source>
        <dbReference type="Proteomes" id="UP000276733"/>
    </source>
</evidence>
<gene>
    <name evidence="1" type="ORF">NCTC11458_00316</name>
</gene>
<evidence type="ECO:0000313" key="1">
    <source>
        <dbReference type="EMBL" id="VDG81033.1"/>
    </source>
</evidence>